<proteinExistence type="predicted"/>
<dbReference type="EMBL" id="RZIJ01000015">
    <property type="protein sequence ID" value="RUQ68101.1"/>
    <property type="molecule type" value="Genomic_DNA"/>
</dbReference>
<keyword evidence="1" id="KW-0540">Nuclease</keyword>
<dbReference type="OrthoDB" id="8421054at2"/>
<reference evidence="1 2" key="1">
    <citation type="submission" date="2018-12" db="EMBL/GenBank/DDBJ databases">
        <authorList>
            <person name="Yang Y."/>
        </authorList>
    </citation>
    <scope>NUCLEOTIDE SEQUENCE [LARGE SCALE GENOMIC DNA]</scope>
    <source>
        <strain evidence="1 2">GSF71</strain>
    </source>
</reference>
<sequence length="423" mass="46595">MSITSTVLFDRPHEAIASLIGNRIAASDYTSIVVGFATPGGLAAIDGFLRAAPQRLKKLVIGAATYPAFQALDELSAAGVPQSHLRIHLGHTMHTGGRKNPFARYHPMLHSKIYYMELPNNRACAFIGSNNLTSFALGGLNGEAAVMLEGPTTATEFDKVRRHIDAVADESMIYSPTLKEAFAWWSKQYFEGLDAEVNLPRDWSIVRTILIFAKLEEGELPKVGDKIYFEIPLGIQIESFKTEVHLYLLNVLPPDPADAISCIPSSYAKFTCGTIGADNEQGNDVVRADWRIEQFSQPILRTVPGGRHRTSTPADMQQVRANVALLSVRPYEYAFEREGLGWEPVLSPDNRMPPPKELENKIALSEAQGGRSGEDWRLVTNLIRRAGSPVEKDQAALARARPDSGSFVLVALRRRMINGLTAE</sequence>
<dbReference type="RefSeq" id="WP_127000548.1">
    <property type="nucleotide sequence ID" value="NZ_JBNPXW010000013.1"/>
</dbReference>
<keyword evidence="1" id="KW-0255">Endonuclease</keyword>
<accession>A0A433J5U0</accession>
<comment type="caution">
    <text evidence="1">The sequence shown here is derived from an EMBL/GenBank/DDBJ whole genome shotgun (WGS) entry which is preliminary data.</text>
</comment>
<evidence type="ECO:0000313" key="1">
    <source>
        <dbReference type="EMBL" id="RUQ68101.1"/>
    </source>
</evidence>
<dbReference type="GO" id="GO:0004519">
    <property type="term" value="F:endonuclease activity"/>
    <property type="evidence" value="ECO:0007669"/>
    <property type="project" value="UniProtKB-KW"/>
</dbReference>
<evidence type="ECO:0000313" key="2">
    <source>
        <dbReference type="Proteomes" id="UP000280346"/>
    </source>
</evidence>
<protein>
    <submittedName>
        <fullName evidence="1">NgoFVII family restriction endonuclease</fullName>
    </submittedName>
</protein>
<dbReference type="CDD" id="cd09117">
    <property type="entry name" value="PLDc_Bfil_DEXD_like"/>
    <property type="match status" value="1"/>
</dbReference>
<name>A0A433J5U0_9PROT</name>
<organism evidence="1 2">
    <name type="scientific">Azospirillum doebereinerae</name>
    <dbReference type="NCBI Taxonomy" id="92933"/>
    <lineage>
        <taxon>Bacteria</taxon>
        <taxon>Pseudomonadati</taxon>
        <taxon>Pseudomonadota</taxon>
        <taxon>Alphaproteobacteria</taxon>
        <taxon>Rhodospirillales</taxon>
        <taxon>Azospirillaceae</taxon>
        <taxon>Azospirillum</taxon>
    </lineage>
</organism>
<keyword evidence="1" id="KW-0378">Hydrolase</keyword>
<gene>
    <name evidence="1" type="ORF">EJ913_18465</name>
</gene>
<dbReference type="Proteomes" id="UP000280346">
    <property type="component" value="Unassembled WGS sequence"/>
</dbReference>
<dbReference type="Gene3D" id="3.30.870.10">
    <property type="entry name" value="Endonuclease Chain A"/>
    <property type="match status" value="1"/>
</dbReference>
<keyword evidence="2" id="KW-1185">Reference proteome</keyword>
<dbReference type="AlphaFoldDB" id="A0A433J5U0"/>